<evidence type="ECO:0000313" key="2">
    <source>
        <dbReference type="Proteomes" id="UP000070377"/>
    </source>
</evidence>
<reference evidence="1 2" key="1">
    <citation type="submission" date="2016-01" db="EMBL/GenBank/DDBJ databases">
        <title>Highly variable Streptococcus oralis are common among viridans streptococci isolated from primates.</title>
        <authorList>
            <person name="Denapaite D."/>
            <person name="Rieger M."/>
            <person name="Koendgen S."/>
            <person name="Brueckner R."/>
            <person name="Ochigava I."/>
            <person name="Kappeler P."/>
            <person name="Maetz-Rensing K."/>
            <person name="Leendertz F."/>
            <person name="Hakenbeck R."/>
        </authorList>
    </citation>
    <scope>NUCLEOTIDE SEQUENCE [LARGE SCALE GENOMIC DNA]</scope>
    <source>
        <strain evidence="1 2">DD08</strain>
    </source>
</reference>
<proteinExistence type="predicted"/>
<sequence length="562" mass="67278">MTLDRYKAIVKRHADNFKELFERKVFEGGFKRFVNTRPVNRSDFSIFNIASDNFYIYQEYEKTLQSDIRNYLINPILEELLNENGYEIESPLEKMRSCVGFRNSAIEQYDLFSFQFIIKRDNIRIGVRYTELYDTDDVVRELIKDFQIDKVIILDFSNDTKIGSNAFFEIIDNSHYSIKMFLDEFINENLYQYFLTSLTEVIDDIQKLIGFDVIPRLNMSNLTRVRLKLRESLQGVDFHALRYNSKNKFNNLEKYDLDIICSNFEEGKAQVLLGKSDFAKSYLTSEYLYQVLVDNCNFDYTSVVAGYLKTIEQFLYQILLYQLKIDKSEKWIKRGKKYVYRNKKRIYPRKEEIRENPKNDGSYQILVTRNNLQFMDVSLGSLIWYVTDNENCWEISEQGRKLLNNFLLDYKDSVRNGYFHKHNLEDIEEMKRIRNNTLFLLNFMIGSLRDFDITKFGALDFSFNDFYISIFKHPKYIPLYIQETKTSQPQMMKMVYHQEPESYDEDGLLEQNLYFAKIENPKTMYEWVADVPKNDLVIFNTKNVPYRAEYERRTDKGFVKKD</sequence>
<dbReference type="AlphaFoldDB" id="A0A139N481"/>
<dbReference type="EMBL" id="LQRD01000020">
    <property type="protein sequence ID" value="KXT70742.1"/>
    <property type="molecule type" value="Genomic_DNA"/>
</dbReference>
<accession>A0A139N481</accession>
<name>A0A139N481_STRCR</name>
<evidence type="ECO:0000313" key="1">
    <source>
        <dbReference type="EMBL" id="KXT70742.1"/>
    </source>
</evidence>
<dbReference type="Proteomes" id="UP000070377">
    <property type="component" value="Unassembled WGS sequence"/>
</dbReference>
<comment type="caution">
    <text evidence="1">The sequence shown here is derived from an EMBL/GenBank/DDBJ whole genome shotgun (WGS) entry which is preliminary data.</text>
</comment>
<protein>
    <submittedName>
        <fullName evidence="1">Uncharacterized protein</fullName>
    </submittedName>
</protein>
<gene>
    <name evidence="1" type="ORF">SCRDD08_00502</name>
</gene>
<organism evidence="1 2">
    <name type="scientific">Streptococcus cristatus</name>
    <dbReference type="NCBI Taxonomy" id="45634"/>
    <lineage>
        <taxon>Bacteria</taxon>
        <taxon>Bacillati</taxon>
        <taxon>Bacillota</taxon>
        <taxon>Bacilli</taxon>
        <taxon>Lactobacillales</taxon>
        <taxon>Streptococcaceae</taxon>
        <taxon>Streptococcus</taxon>
    </lineage>
</organism>
<dbReference type="PATRIC" id="fig|45634.12.peg.520"/>
<dbReference type="RefSeq" id="WP_061422301.1">
    <property type="nucleotide sequence ID" value="NZ_KQ969062.1"/>
</dbReference>